<keyword evidence="6 14" id="KW-0378">Hydrolase</keyword>
<evidence type="ECO:0000256" key="1">
    <source>
        <dbReference type="ARBA" id="ARBA00022485"/>
    </source>
</evidence>
<evidence type="ECO:0000256" key="10">
    <source>
        <dbReference type="ARBA" id="ARBA00023004"/>
    </source>
</evidence>
<feature type="domain" description="PD-(D/E)XK endonuclease-like" evidence="15">
    <location>
        <begin position="778"/>
        <end position="1118"/>
    </location>
</feature>
<comment type="similarity">
    <text evidence="14">Belongs to the helicase family. AddB/RexB type 1 subfamily.</text>
</comment>
<dbReference type="GO" id="GO:0003690">
    <property type="term" value="F:double-stranded DNA binding"/>
    <property type="evidence" value="ECO:0007669"/>
    <property type="project" value="UniProtKB-UniRule"/>
</dbReference>
<reference evidence="17" key="1">
    <citation type="submission" date="2021-03" db="EMBL/GenBank/DDBJ databases">
        <title>Taxonomic study of Clostridium polyendosporum from meadow-gley soil under rice.</title>
        <authorList>
            <person name="Kobayashi H."/>
            <person name="Tanizawa Y."/>
            <person name="Yagura M."/>
        </authorList>
    </citation>
    <scope>NUCLEOTIDE SEQUENCE</scope>
    <source>
        <strain evidence="17">JCM 30710</strain>
    </source>
</reference>
<dbReference type="PANTHER" id="PTHR30591:SF1">
    <property type="entry name" value="RECBCD ENZYME SUBUNIT RECC"/>
    <property type="match status" value="1"/>
</dbReference>
<dbReference type="Gene3D" id="6.10.140.1030">
    <property type="match status" value="1"/>
</dbReference>
<feature type="binding site" evidence="14">
    <location>
        <position position="1111"/>
    </location>
    <ligand>
        <name>[4Fe-4S] cluster</name>
        <dbReference type="ChEBI" id="CHEBI:49883"/>
    </ligand>
</feature>
<evidence type="ECO:0000259" key="15">
    <source>
        <dbReference type="Pfam" id="PF12705"/>
    </source>
</evidence>
<evidence type="ECO:0000256" key="2">
    <source>
        <dbReference type="ARBA" id="ARBA00022722"/>
    </source>
</evidence>
<dbReference type="GO" id="GO:0046872">
    <property type="term" value="F:metal ion binding"/>
    <property type="evidence" value="ECO:0007669"/>
    <property type="project" value="UniProtKB-KW"/>
</dbReference>
<dbReference type="EC" id="3.1.-.-" evidence="14"/>
<evidence type="ECO:0000256" key="4">
    <source>
        <dbReference type="ARBA" id="ARBA00022741"/>
    </source>
</evidence>
<evidence type="ECO:0000256" key="3">
    <source>
        <dbReference type="ARBA" id="ARBA00022723"/>
    </source>
</evidence>
<evidence type="ECO:0000256" key="9">
    <source>
        <dbReference type="ARBA" id="ARBA00022840"/>
    </source>
</evidence>
<keyword evidence="10 14" id="KW-0408">Iron</keyword>
<comment type="function">
    <text evidence="14">The heterodimer acts as both an ATP-dependent DNA helicase and an ATP-dependent, dual-direction single-stranded exonuclease. Recognizes the chi site generating a DNA molecule suitable for the initiation of homologous recombination. The AddB subunit has 5' -&gt; 3' nuclease activity but not helicase activity.</text>
</comment>
<feature type="binding site" evidence="14">
    <location>
        <position position="789"/>
    </location>
    <ligand>
        <name>[4Fe-4S] cluster</name>
        <dbReference type="ChEBI" id="CHEBI:49883"/>
    </ligand>
</feature>
<evidence type="ECO:0000313" key="18">
    <source>
        <dbReference type="Proteomes" id="UP000679179"/>
    </source>
</evidence>
<dbReference type="GO" id="GO:0008409">
    <property type="term" value="F:5'-3' exonuclease activity"/>
    <property type="evidence" value="ECO:0007669"/>
    <property type="project" value="UniProtKB-UniRule"/>
</dbReference>
<dbReference type="GO" id="GO:0005524">
    <property type="term" value="F:ATP binding"/>
    <property type="evidence" value="ECO:0007669"/>
    <property type="project" value="UniProtKB-UniRule"/>
</dbReference>
<dbReference type="HAMAP" id="MF_01452">
    <property type="entry name" value="AddB_type1"/>
    <property type="match status" value="1"/>
</dbReference>
<sequence length="1155" mass="135086">MGIKFIYGRAGSGKSHYCINQIKKRIENNALSKLILLVPEQFTFQTENRLLKMIGEKSVLKAEVLSFKRMAHRVFSECGGLSHRRMNEAGKDMLLYKILEDLGNDMTIFFRASRQQGFIDVISKTITEFKKYNVTQEILNNTIKELSAEDEDLKMKLHDLTLIFNKFNEAINKNYIDPDDELTMLSKKLDNCNIYDGAEVWVDEFTTFTPQQYEVLIKLMKKVKRVNFALTMDDREEERGETDIFNVTKNTESKLMKLAQENRISYDGYVNINKEVGWRFKKSDELNHIERHFFSYPFKVYQRENGDIRIYKASNNYDEVETIAKDIVALVRDKNYRYKDISVVCRNIEDYEKITSVIFSQYNIPYFIDKKRDVVSNPLIVLINSIFDIFTKNWSYESVFKYLKTGLTPIEKHYIDILENYVLSNGIKGSKWTGEWWDYPVSNGFKKEEELSTEDKQKLALINDIKDEVRFPLQEFYKEIKGKNSVRDISIKLYDFLNNIGVISKVEKWSEDFENKGIQDRAKEYSQVIDIVMQVLDQAVEVMGKENVDFSSYIKIINVGFQKHEMGLIPVALDQVNIGDVARIRGRDVKALYIVGANDGVLPASNKDEGILSDRDRELLKEVGMELAADTKTKAFEEQFLVYTVLTISSRYLMISYPLADFEGKSLRSSIIIPRLKKIFPKIKEESDLYKINRDEYEKIVAPIPTFNELTTVLRKDFENKGFEKYWFEVYSWYRDKEQWKEKTERMVKGLTYTNQENNVSKTKIKKLYSNDAGRLMFNVSRIEKYAQCAFAYYVQYGLKAKDRKVYEFTPPDLGNLMHEILDQFTKYVKDNDLRWNEVSTEQCRNIISNLVDKEVGKNSASILNSSKRYKYFTDRFKKILTKSVTIISEHMKRSNFDIFRNEFEFGNYKDSEPIKLTLPSGDDIYLTGRIDRVDTVEIEGQTYIRIIDYKSGNKEFDLNQLYYGLQVQLLVYLDALIKNSKYFLEKQVLPGAILYFKIDDPIIRSSKDLGDEDIKERILKKLKMDGLLLKDIKLVKAMDNTMETYSLIIPASFKKDGDFTKQSAVVTEEQFNVLREYVNQKMIEICEEMLSGSIKIEPSKDGSFTYCTFCNYSPICQFDASLIDNKYKHVRKKKDEELWEDICNVVGMKIGGEE</sequence>
<keyword evidence="13 14" id="KW-0234">DNA repair</keyword>
<comment type="subunit">
    <text evidence="14">Heterodimer of AddA and AddB.</text>
</comment>
<keyword evidence="9 14" id="KW-0067">ATP-binding</keyword>
<dbReference type="Pfam" id="PF21445">
    <property type="entry name" value="ADDB_N"/>
    <property type="match status" value="1"/>
</dbReference>
<comment type="cofactor">
    <cofactor evidence="14">
        <name>[4Fe-4S] cluster</name>
        <dbReference type="ChEBI" id="CHEBI:49883"/>
    </cofactor>
    <text evidence="14">Binds 1 [4Fe-4S] cluster.</text>
</comment>
<dbReference type="Gene3D" id="3.90.320.10">
    <property type="match status" value="1"/>
</dbReference>
<feature type="domain" description="ATP-dependent helicase/deoxyribonuclease subunit B N-terminal" evidence="16">
    <location>
        <begin position="5"/>
        <end position="290"/>
    </location>
</feature>
<evidence type="ECO:0000256" key="12">
    <source>
        <dbReference type="ARBA" id="ARBA00023125"/>
    </source>
</evidence>
<gene>
    <name evidence="14 17" type="primary">addB</name>
    <name evidence="17" type="ORF">CPJCM30710_20490</name>
</gene>
<evidence type="ECO:0000256" key="6">
    <source>
        <dbReference type="ARBA" id="ARBA00022801"/>
    </source>
</evidence>
<dbReference type="EMBL" id="BOPZ01000016">
    <property type="protein sequence ID" value="GIM29383.1"/>
    <property type="molecule type" value="Genomic_DNA"/>
</dbReference>
<dbReference type="NCBIfam" id="TIGR02773">
    <property type="entry name" value="addB_Gpos"/>
    <property type="match status" value="1"/>
</dbReference>
<evidence type="ECO:0000256" key="14">
    <source>
        <dbReference type="HAMAP-Rule" id="MF_01452"/>
    </source>
</evidence>
<keyword evidence="5 14" id="KW-0227">DNA damage</keyword>
<dbReference type="Pfam" id="PF12705">
    <property type="entry name" value="PDDEXK_1"/>
    <property type="match status" value="1"/>
</dbReference>
<dbReference type="PANTHER" id="PTHR30591">
    <property type="entry name" value="RECBCD ENZYME SUBUNIT RECC"/>
    <property type="match status" value="1"/>
</dbReference>
<name>A0A919S171_9CLOT</name>
<keyword evidence="1 14" id="KW-0004">4Fe-4S</keyword>
<proteinExistence type="inferred from homology"/>
<organism evidence="17 18">
    <name type="scientific">Clostridium polyendosporum</name>
    <dbReference type="NCBI Taxonomy" id="69208"/>
    <lineage>
        <taxon>Bacteria</taxon>
        <taxon>Bacillati</taxon>
        <taxon>Bacillota</taxon>
        <taxon>Clostridia</taxon>
        <taxon>Eubacteriales</taxon>
        <taxon>Clostridiaceae</taxon>
        <taxon>Clostridium</taxon>
    </lineage>
</organism>
<dbReference type="AlphaFoldDB" id="A0A919S171"/>
<evidence type="ECO:0000256" key="7">
    <source>
        <dbReference type="ARBA" id="ARBA00022806"/>
    </source>
</evidence>
<dbReference type="InterPro" id="IPR049035">
    <property type="entry name" value="ADDB_N"/>
</dbReference>
<keyword evidence="4 14" id="KW-0547">Nucleotide-binding</keyword>
<protein>
    <recommendedName>
        <fullName evidence="14">ATP-dependent helicase/deoxyribonuclease subunit B</fullName>
        <ecNumber evidence="14">3.1.-.-</ecNumber>
    </recommendedName>
    <alternativeName>
        <fullName evidence="14">ATP-dependent helicase/nuclease subunit AddB</fullName>
    </alternativeName>
</protein>
<comment type="miscellaneous">
    <text evidence="14">Despite having conserved helicase domains, this subunit does not have helicase activity.</text>
</comment>
<comment type="cofactor">
    <cofactor evidence="14">
        <name>Mg(2+)</name>
        <dbReference type="ChEBI" id="CHEBI:18420"/>
    </cofactor>
</comment>
<dbReference type="GO" id="GO:0004386">
    <property type="term" value="F:helicase activity"/>
    <property type="evidence" value="ECO:0007669"/>
    <property type="project" value="UniProtKB-KW"/>
</dbReference>
<evidence type="ECO:0000256" key="8">
    <source>
        <dbReference type="ARBA" id="ARBA00022839"/>
    </source>
</evidence>
<dbReference type="RefSeq" id="WP_212904080.1">
    <property type="nucleotide sequence ID" value="NZ_BOPZ01000016.1"/>
</dbReference>
<dbReference type="InterPro" id="IPR027417">
    <property type="entry name" value="P-loop_NTPase"/>
</dbReference>
<keyword evidence="8 14" id="KW-0269">Exonuclease</keyword>
<evidence type="ECO:0000256" key="11">
    <source>
        <dbReference type="ARBA" id="ARBA00023014"/>
    </source>
</evidence>
<keyword evidence="11 14" id="KW-0411">Iron-sulfur</keyword>
<feature type="binding site" evidence="14">
    <location>
        <position position="1108"/>
    </location>
    <ligand>
        <name>[4Fe-4S] cluster</name>
        <dbReference type="ChEBI" id="CHEBI:49883"/>
    </ligand>
</feature>
<evidence type="ECO:0000259" key="16">
    <source>
        <dbReference type="Pfam" id="PF21445"/>
    </source>
</evidence>
<evidence type="ECO:0000256" key="13">
    <source>
        <dbReference type="ARBA" id="ARBA00023204"/>
    </source>
</evidence>
<accession>A0A919S171</accession>
<feature type="binding site" evidence="14">
    <location>
        <position position="1117"/>
    </location>
    <ligand>
        <name>[4Fe-4S] cluster</name>
        <dbReference type="ChEBI" id="CHEBI:49883"/>
    </ligand>
</feature>
<evidence type="ECO:0000313" key="17">
    <source>
        <dbReference type="EMBL" id="GIM29383.1"/>
    </source>
</evidence>
<dbReference type="InterPro" id="IPR038726">
    <property type="entry name" value="PDDEXK_AddAB-type"/>
</dbReference>
<dbReference type="InterPro" id="IPR011604">
    <property type="entry name" value="PDDEXK-like_dom_sf"/>
</dbReference>
<dbReference type="Gene3D" id="3.40.50.300">
    <property type="entry name" value="P-loop containing nucleotide triphosphate hydrolases"/>
    <property type="match status" value="3"/>
</dbReference>
<keyword evidence="2 14" id="KW-0540">Nuclease</keyword>
<dbReference type="InterPro" id="IPR014140">
    <property type="entry name" value="DNA_helicase_suAddB"/>
</dbReference>
<evidence type="ECO:0000256" key="5">
    <source>
        <dbReference type="ARBA" id="ARBA00022763"/>
    </source>
</evidence>
<dbReference type="Proteomes" id="UP000679179">
    <property type="component" value="Unassembled WGS sequence"/>
</dbReference>
<dbReference type="GO" id="GO:0051539">
    <property type="term" value="F:4 iron, 4 sulfur cluster binding"/>
    <property type="evidence" value="ECO:0007669"/>
    <property type="project" value="UniProtKB-KW"/>
</dbReference>
<keyword evidence="3 14" id="KW-0479">Metal-binding</keyword>
<keyword evidence="18" id="KW-1185">Reference proteome</keyword>
<dbReference type="GO" id="GO:0000724">
    <property type="term" value="P:double-strand break repair via homologous recombination"/>
    <property type="evidence" value="ECO:0007669"/>
    <property type="project" value="UniProtKB-UniRule"/>
</dbReference>
<keyword evidence="12 14" id="KW-0238">DNA-binding</keyword>
<keyword evidence="7 14" id="KW-0347">Helicase</keyword>
<dbReference type="SUPFAM" id="SSF52540">
    <property type="entry name" value="P-loop containing nucleoside triphosphate hydrolases"/>
    <property type="match status" value="2"/>
</dbReference>
<comment type="caution">
    <text evidence="17">The sequence shown here is derived from an EMBL/GenBank/DDBJ whole genome shotgun (WGS) entry which is preliminary data.</text>
</comment>